<gene>
    <name evidence="1" type="ORF">T01_9340</name>
</gene>
<evidence type="ECO:0000313" key="2">
    <source>
        <dbReference type="Proteomes" id="UP000054776"/>
    </source>
</evidence>
<sequence>MLNFASVLQSTLSNQNIERTESKRALIRKISCPTNPWETTNWTADLVCCVCHNFKHWSLSVTVFLVDEWQIGKILLNQSFRRRLAARSIKILSDLRLFGLSPLPIFKSSLLGPRGNFSANNAMFNDCPCRTMALANWPATLLT</sequence>
<dbReference type="OrthoDB" id="10291063at2759"/>
<organism evidence="1 2">
    <name type="scientific">Trichinella spiralis</name>
    <name type="common">Trichina worm</name>
    <dbReference type="NCBI Taxonomy" id="6334"/>
    <lineage>
        <taxon>Eukaryota</taxon>
        <taxon>Metazoa</taxon>
        <taxon>Ecdysozoa</taxon>
        <taxon>Nematoda</taxon>
        <taxon>Enoplea</taxon>
        <taxon>Dorylaimia</taxon>
        <taxon>Trichinellida</taxon>
        <taxon>Trichinellidae</taxon>
        <taxon>Trichinella</taxon>
    </lineage>
</organism>
<dbReference type="EMBL" id="JYDH01000087">
    <property type="protein sequence ID" value="KRY33129.1"/>
    <property type="molecule type" value="Genomic_DNA"/>
</dbReference>
<reference evidence="1 2" key="1">
    <citation type="submission" date="2015-01" db="EMBL/GenBank/DDBJ databases">
        <title>Evolution of Trichinella species and genotypes.</title>
        <authorList>
            <person name="Korhonen P.K."/>
            <person name="Edoardo P."/>
            <person name="Giuseppe L.R."/>
            <person name="Gasser R.B."/>
        </authorList>
    </citation>
    <scope>NUCLEOTIDE SEQUENCE [LARGE SCALE GENOMIC DNA]</scope>
    <source>
        <strain evidence="1">ISS3</strain>
    </source>
</reference>
<dbReference type="Proteomes" id="UP000054776">
    <property type="component" value="Unassembled WGS sequence"/>
</dbReference>
<dbReference type="AlphaFoldDB" id="A0A0V1B814"/>
<name>A0A0V1B814_TRISP</name>
<dbReference type="InParanoid" id="A0A0V1B814"/>
<keyword evidence="2" id="KW-1185">Reference proteome</keyword>
<proteinExistence type="predicted"/>
<accession>A0A0V1B814</accession>
<evidence type="ECO:0000313" key="1">
    <source>
        <dbReference type="EMBL" id="KRY33129.1"/>
    </source>
</evidence>
<comment type="caution">
    <text evidence="1">The sequence shown here is derived from an EMBL/GenBank/DDBJ whole genome shotgun (WGS) entry which is preliminary data.</text>
</comment>
<protein>
    <submittedName>
        <fullName evidence="1">Uncharacterized protein</fullName>
    </submittedName>
</protein>